<keyword evidence="1" id="KW-0677">Repeat</keyword>
<feature type="compositionally biased region" description="Basic and acidic residues" evidence="4">
    <location>
        <begin position="354"/>
        <end position="363"/>
    </location>
</feature>
<dbReference type="Pfam" id="PF12796">
    <property type="entry name" value="Ank_2"/>
    <property type="match status" value="1"/>
</dbReference>
<evidence type="ECO:0000256" key="4">
    <source>
        <dbReference type="SAM" id="MobiDB-lite"/>
    </source>
</evidence>
<accession>A0A9P4I2G1</accession>
<dbReference type="PROSITE" id="PS50297">
    <property type="entry name" value="ANK_REP_REGION"/>
    <property type="match status" value="1"/>
</dbReference>
<feature type="region of interest" description="Disordered" evidence="4">
    <location>
        <begin position="354"/>
        <end position="379"/>
    </location>
</feature>
<proteinExistence type="predicted"/>
<feature type="domain" description="KRIT1 ARM-repeats" evidence="5">
    <location>
        <begin position="382"/>
        <end position="513"/>
    </location>
</feature>
<dbReference type="InterPro" id="IPR056485">
    <property type="entry name" value="ARM_KRIT1"/>
</dbReference>
<reference evidence="6" key="1">
    <citation type="journal article" date="2020" name="Stud. Mycol.">
        <title>101 Dothideomycetes genomes: a test case for predicting lifestyles and emergence of pathogens.</title>
        <authorList>
            <person name="Haridas S."/>
            <person name="Albert R."/>
            <person name="Binder M."/>
            <person name="Bloem J."/>
            <person name="Labutti K."/>
            <person name="Salamov A."/>
            <person name="Andreopoulos B."/>
            <person name="Baker S."/>
            <person name="Barry K."/>
            <person name="Bills G."/>
            <person name="Bluhm B."/>
            <person name="Cannon C."/>
            <person name="Castanera R."/>
            <person name="Culley D."/>
            <person name="Daum C."/>
            <person name="Ezra D."/>
            <person name="Gonzalez J."/>
            <person name="Henrissat B."/>
            <person name="Kuo A."/>
            <person name="Liang C."/>
            <person name="Lipzen A."/>
            <person name="Lutzoni F."/>
            <person name="Magnuson J."/>
            <person name="Mondo S."/>
            <person name="Nolan M."/>
            <person name="Ohm R."/>
            <person name="Pangilinan J."/>
            <person name="Park H.-J."/>
            <person name="Ramirez L."/>
            <person name="Alfaro M."/>
            <person name="Sun H."/>
            <person name="Tritt A."/>
            <person name="Yoshinaga Y."/>
            <person name="Zwiers L.-H."/>
            <person name="Turgeon B."/>
            <person name="Goodwin S."/>
            <person name="Spatafora J."/>
            <person name="Crous P."/>
            <person name="Grigoriev I."/>
        </authorList>
    </citation>
    <scope>NUCLEOTIDE SEQUENCE</scope>
    <source>
        <strain evidence="6">CBS 121410</strain>
    </source>
</reference>
<dbReference type="Gene3D" id="1.25.40.20">
    <property type="entry name" value="Ankyrin repeat-containing domain"/>
    <property type="match status" value="2"/>
</dbReference>
<comment type="caution">
    <text evidence="6">The sequence shown here is derived from an EMBL/GenBank/DDBJ whole genome shotgun (WGS) entry which is preliminary data.</text>
</comment>
<sequence>MHEIPARVTAVASKEAESRRSPVTTDENIHAARKTNGVPEGRANKGAQENGGNSRKASSTYSSEQSRTSDVNNARAPPQTSARNSSQSPPRQRDQRARSSSTTDSRKRKLRDDSQAPGGTEPPRQRHKTEGLARSVHRTQASSPISSGVKAHKRSASTQSLIQVGGRKRRRSPLERKDWTDDDDEDDDASSPHPHSNVPAFSRPRRSAHRSMTSPVRTLPPKKKDAFGATRLLRSCEKGDFEAVKAAYDQSPDELDTPDYAGITPLQKASLNGHDDIVQFLLEKDCQTDCHDFVDQDTPLIDAVCNGHLEVVKLLLWKAKVDPTHENKLGKTALALLDPDIDEAKEIREELQKAVAEKRKDRSEDDDDDRSPIEEPTVPTLLPNEYNAEVLRIKSEQGDKRAVDELLASGIMPNVACGVAAARGGHDEILSFLLATGLSADHRDPAKHNETPMLVAIKKGHLNVIRLLLAQEEFDPTRTNRAGLTYFQFAQEEEGPNWREIHNVLEKAYDDHMRLKQKKRIRSPRLDRSELKSSPRRRPSDQDRRAHESRES</sequence>
<evidence type="ECO:0000259" key="5">
    <source>
        <dbReference type="Pfam" id="PF24521"/>
    </source>
</evidence>
<dbReference type="Proteomes" id="UP000799776">
    <property type="component" value="Unassembled WGS sequence"/>
</dbReference>
<feature type="compositionally biased region" description="Low complexity" evidence="4">
    <location>
        <begin position="58"/>
        <end position="69"/>
    </location>
</feature>
<evidence type="ECO:0000313" key="6">
    <source>
        <dbReference type="EMBL" id="KAF2091793.1"/>
    </source>
</evidence>
<dbReference type="InterPro" id="IPR002110">
    <property type="entry name" value="Ankyrin_rpt"/>
</dbReference>
<keyword evidence="7" id="KW-1185">Reference proteome</keyword>
<name>A0A9P4I2G1_9PEZI</name>
<organism evidence="6 7">
    <name type="scientific">Saccharata proteae CBS 121410</name>
    <dbReference type="NCBI Taxonomy" id="1314787"/>
    <lineage>
        <taxon>Eukaryota</taxon>
        <taxon>Fungi</taxon>
        <taxon>Dikarya</taxon>
        <taxon>Ascomycota</taxon>
        <taxon>Pezizomycotina</taxon>
        <taxon>Dothideomycetes</taxon>
        <taxon>Dothideomycetes incertae sedis</taxon>
        <taxon>Botryosphaeriales</taxon>
        <taxon>Saccharataceae</taxon>
        <taxon>Saccharata</taxon>
    </lineage>
</organism>
<dbReference type="OrthoDB" id="194358at2759"/>
<evidence type="ECO:0000256" key="3">
    <source>
        <dbReference type="PROSITE-ProRule" id="PRU00023"/>
    </source>
</evidence>
<dbReference type="PROSITE" id="PS50088">
    <property type="entry name" value="ANK_REPEAT"/>
    <property type="match status" value="1"/>
</dbReference>
<feature type="compositionally biased region" description="Acidic residues" evidence="4">
    <location>
        <begin position="180"/>
        <end position="189"/>
    </location>
</feature>
<dbReference type="PANTHER" id="PTHR24171:SF8">
    <property type="entry name" value="BRCA1-ASSOCIATED RING DOMAIN PROTEIN 1"/>
    <property type="match status" value="1"/>
</dbReference>
<dbReference type="GO" id="GO:0085020">
    <property type="term" value="P:protein K6-linked ubiquitination"/>
    <property type="evidence" value="ECO:0007669"/>
    <property type="project" value="TreeGrafter"/>
</dbReference>
<evidence type="ECO:0000256" key="2">
    <source>
        <dbReference type="ARBA" id="ARBA00023043"/>
    </source>
</evidence>
<dbReference type="PANTHER" id="PTHR24171">
    <property type="entry name" value="ANKYRIN REPEAT DOMAIN-CONTAINING PROTEIN 39-RELATED"/>
    <property type="match status" value="1"/>
</dbReference>
<gene>
    <name evidence="6" type="ORF">K490DRAFT_32587</name>
</gene>
<dbReference type="EMBL" id="ML978711">
    <property type="protein sequence ID" value="KAF2091793.1"/>
    <property type="molecule type" value="Genomic_DNA"/>
</dbReference>
<dbReference type="AlphaFoldDB" id="A0A9P4I2G1"/>
<dbReference type="SMART" id="SM00248">
    <property type="entry name" value="ANK"/>
    <property type="match status" value="4"/>
</dbReference>
<dbReference type="Pfam" id="PF24521">
    <property type="entry name" value="Ank_KRIT1"/>
    <property type="match status" value="1"/>
</dbReference>
<dbReference type="GO" id="GO:0004842">
    <property type="term" value="F:ubiquitin-protein transferase activity"/>
    <property type="evidence" value="ECO:0007669"/>
    <property type="project" value="TreeGrafter"/>
</dbReference>
<feature type="region of interest" description="Disordered" evidence="4">
    <location>
        <begin position="1"/>
        <end position="224"/>
    </location>
</feature>
<keyword evidence="2 3" id="KW-0040">ANK repeat</keyword>
<protein>
    <submittedName>
        <fullName evidence="6">Ankyrin</fullName>
    </submittedName>
</protein>
<feature type="compositionally biased region" description="Basic and acidic residues" evidence="4">
    <location>
        <begin position="524"/>
        <end position="552"/>
    </location>
</feature>
<feature type="compositionally biased region" description="Low complexity" evidence="4">
    <location>
        <begin position="81"/>
        <end position="90"/>
    </location>
</feature>
<evidence type="ECO:0000256" key="1">
    <source>
        <dbReference type="ARBA" id="ARBA00022737"/>
    </source>
</evidence>
<feature type="region of interest" description="Disordered" evidence="4">
    <location>
        <begin position="515"/>
        <end position="552"/>
    </location>
</feature>
<dbReference type="SUPFAM" id="SSF48403">
    <property type="entry name" value="Ankyrin repeat"/>
    <property type="match status" value="1"/>
</dbReference>
<feature type="repeat" description="ANK" evidence="3">
    <location>
        <begin position="261"/>
        <end position="293"/>
    </location>
</feature>
<dbReference type="InterPro" id="IPR036770">
    <property type="entry name" value="Ankyrin_rpt-contain_sf"/>
</dbReference>
<evidence type="ECO:0000313" key="7">
    <source>
        <dbReference type="Proteomes" id="UP000799776"/>
    </source>
</evidence>
<feature type="non-terminal residue" evidence="6">
    <location>
        <position position="552"/>
    </location>
</feature>